<evidence type="ECO:0000313" key="3">
    <source>
        <dbReference type="EMBL" id="TCU81510.1"/>
    </source>
</evidence>
<accession>A0A377Q5C6</accession>
<name>A0A377Q5C6_9NEIS</name>
<evidence type="ECO:0000313" key="5">
    <source>
        <dbReference type="Proteomes" id="UP000295794"/>
    </source>
</evidence>
<reference evidence="3 5" key="2">
    <citation type="submission" date="2019-03" db="EMBL/GenBank/DDBJ databases">
        <title>Genomic Encyclopedia of Type Strains, Phase IV (KMG-IV): sequencing the most valuable type-strain genomes for metagenomic binning, comparative biology and taxonomic classification.</title>
        <authorList>
            <person name="Goeker M."/>
        </authorList>
    </citation>
    <scope>NUCLEOTIDE SEQUENCE [LARGE SCALE GENOMIC DNA]</scope>
    <source>
        <strain evidence="3 5">DSM 3764</strain>
    </source>
</reference>
<organism evidence="2 4">
    <name type="scientific">Iodobacter fluviatilis</name>
    <dbReference type="NCBI Taxonomy" id="537"/>
    <lineage>
        <taxon>Bacteria</taxon>
        <taxon>Pseudomonadati</taxon>
        <taxon>Pseudomonadota</taxon>
        <taxon>Betaproteobacteria</taxon>
        <taxon>Neisseriales</taxon>
        <taxon>Chitinibacteraceae</taxon>
        <taxon>Iodobacter</taxon>
    </lineage>
</organism>
<dbReference type="Proteomes" id="UP000295794">
    <property type="component" value="Unassembled WGS sequence"/>
</dbReference>
<reference evidence="2 4" key="1">
    <citation type="submission" date="2018-06" db="EMBL/GenBank/DDBJ databases">
        <authorList>
            <consortium name="Pathogen Informatics"/>
            <person name="Doyle S."/>
        </authorList>
    </citation>
    <scope>NUCLEOTIDE SEQUENCE [LARGE SCALE GENOMIC DNA]</scope>
    <source>
        <strain evidence="2 4">NCTC11159</strain>
    </source>
</reference>
<dbReference type="EMBL" id="SMBT01000021">
    <property type="protein sequence ID" value="TCU81510.1"/>
    <property type="molecule type" value="Genomic_DNA"/>
</dbReference>
<dbReference type="RefSeq" id="WP_115226316.1">
    <property type="nucleotide sequence ID" value="NZ_CAWOLO010000021.1"/>
</dbReference>
<gene>
    <name evidence="3" type="ORF">EV682_12125</name>
    <name evidence="2" type="ORF">NCTC11159_00971</name>
</gene>
<keyword evidence="5" id="KW-1185">Reference proteome</keyword>
<dbReference type="EMBL" id="UGHR01000001">
    <property type="protein sequence ID" value="STQ89920.1"/>
    <property type="molecule type" value="Genomic_DNA"/>
</dbReference>
<keyword evidence="1" id="KW-0732">Signal</keyword>
<dbReference type="OrthoDB" id="9915600at2"/>
<dbReference type="AlphaFoldDB" id="A0A377Q5C6"/>
<evidence type="ECO:0000256" key="1">
    <source>
        <dbReference type="SAM" id="SignalP"/>
    </source>
</evidence>
<sequence length="179" mass="17444">MKLKLPVLALALSAVISVAAYAAFEKGMPANQVEPSVAEMKTAGKNATEIIKSGLASDVTAPNLAVALLNQRFTCLHVAEGMSKNAVAPAIILPTLLGALCTAPEITGGLLAAGINQTDIVAAAVQNGLDPATFTAATAAGPAGGTLGNTIATNAGAPVLTSAAAPTLSGGGTSAVSRN</sequence>
<proteinExistence type="predicted"/>
<feature type="chain" id="PRO_5016731085" evidence="1">
    <location>
        <begin position="23"/>
        <end position="179"/>
    </location>
</feature>
<protein>
    <submittedName>
        <fullName evidence="2">Uncharacterized protein</fullName>
    </submittedName>
</protein>
<dbReference type="Proteomes" id="UP000255108">
    <property type="component" value="Unassembled WGS sequence"/>
</dbReference>
<feature type="signal peptide" evidence="1">
    <location>
        <begin position="1"/>
        <end position="22"/>
    </location>
</feature>
<evidence type="ECO:0000313" key="4">
    <source>
        <dbReference type="Proteomes" id="UP000255108"/>
    </source>
</evidence>
<evidence type="ECO:0000313" key="2">
    <source>
        <dbReference type="EMBL" id="STQ89920.1"/>
    </source>
</evidence>